<dbReference type="SMART" id="SM00312">
    <property type="entry name" value="PX"/>
    <property type="match status" value="1"/>
</dbReference>
<dbReference type="FunFam" id="2.30.42.10:FF:000061">
    <property type="entry name" value="sorting nexin-27 isoform X2"/>
    <property type="match status" value="1"/>
</dbReference>
<evidence type="ECO:0000256" key="1">
    <source>
        <dbReference type="ARBA" id="ARBA00004184"/>
    </source>
</evidence>
<dbReference type="Proteomes" id="UP000192578">
    <property type="component" value="Unassembled WGS sequence"/>
</dbReference>
<protein>
    <submittedName>
        <fullName evidence="10">Sorting nexin-27</fullName>
    </submittedName>
</protein>
<keyword evidence="11" id="KW-1185">Reference proteome</keyword>
<dbReference type="AlphaFoldDB" id="A0A1W0XB38"/>
<keyword evidence="3" id="KW-0967">Endosome</keyword>
<evidence type="ECO:0000256" key="6">
    <source>
        <dbReference type="SAM" id="MobiDB-lite"/>
    </source>
</evidence>
<evidence type="ECO:0000256" key="4">
    <source>
        <dbReference type="ARBA" id="ARBA00023121"/>
    </source>
</evidence>
<dbReference type="InterPro" id="IPR001478">
    <property type="entry name" value="PDZ"/>
</dbReference>
<dbReference type="SMART" id="SM00228">
    <property type="entry name" value="PDZ"/>
    <property type="match status" value="1"/>
</dbReference>
<dbReference type="Gene3D" id="1.20.80.60">
    <property type="match status" value="1"/>
</dbReference>
<comment type="caution">
    <text evidence="10">The sequence shown here is derived from an EMBL/GenBank/DDBJ whole genome shotgun (WGS) entry which is preliminary data.</text>
</comment>
<feature type="compositionally biased region" description="Basic and acidic residues" evidence="6">
    <location>
        <begin position="9"/>
        <end position="22"/>
    </location>
</feature>
<dbReference type="SUPFAM" id="SSF54236">
    <property type="entry name" value="Ubiquitin-like"/>
    <property type="match status" value="1"/>
</dbReference>
<accession>A0A1W0XB38</accession>
<dbReference type="SUPFAM" id="SSF50156">
    <property type="entry name" value="PDZ domain-like"/>
    <property type="match status" value="1"/>
</dbReference>
<dbReference type="Pfam" id="PF00788">
    <property type="entry name" value="RA"/>
    <property type="match status" value="1"/>
</dbReference>
<evidence type="ECO:0000259" key="7">
    <source>
        <dbReference type="PROSITE" id="PS50106"/>
    </source>
</evidence>
<evidence type="ECO:0000259" key="8">
    <source>
        <dbReference type="PROSITE" id="PS50195"/>
    </source>
</evidence>
<dbReference type="PANTHER" id="PTHR12431:SF19">
    <property type="entry name" value="SORTING NEXIN-27"/>
    <property type="match status" value="1"/>
</dbReference>
<feature type="compositionally biased region" description="Basic and acidic residues" evidence="6">
    <location>
        <begin position="30"/>
        <end position="39"/>
    </location>
</feature>
<dbReference type="SUPFAM" id="SSF64268">
    <property type="entry name" value="PX domain"/>
    <property type="match status" value="1"/>
</dbReference>
<evidence type="ECO:0000256" key="5">
    <source>
        <dbReference type="ARBA" id="ARBA00023136"/>
    </source>
</evidence>
<evidence type="ECO:0000256" key="2">
    <source>
        <dbReference type="ARBA" id="ARBA00004412"/>
    </source>
</evidence>
<organism evidence="10 11">
    <name type="scientific">Hypsibius exemplaris</name>
    <name type="common">Freshwater tardigrade</name>
    <dbReference type="NCBI Taxonomy" id="2072580"/>
    <lineage>
        <taxon>Eukaryota</taxon>
        <taxon>Metazoa</taxon>
        <taxon>Ecdysozoa</taxon>
        <taxon>Tardigrada</taxon>
        <taxon>Eutardigrada</taxon>
        <taxon>Parachela</taxon>
        <taxon>Hypsibioidea</taxon>
        <taxon>Hypsibiidae</taxon>
        <taxon>Hypsibius</taxon>
    </lineage>
</organism>
<sequence>MVVVGPGMENKDMMSSAKRDSNNIHFTSNRRAEVGDGDHGQTYGASGGGGGVVPSRKSVLQGPHTIAITKSETGFGFNVRGQIGEGGPMKSINGELYAPLQHVSAVLEGGAAELAGLRKGDRILEVNGISVEGVTHKQVVEFIRSGGHTLSLTVITVTQEDAERLEPLEEASSNFAIDYSERRSLPISIPEYKWIEKGGEKFTVFCIHMAGRHLCSRRYKQFDELQASLKREFCDFTFPKFPPKSLFTLSDQQIDGRRRKLEQWVERICSVRVIADCDIMQDFLNNADGSPSSEAVAEVEIKILLPDKTTLSMTIDKHTTTPTVYRMCADRIHLAEELAPYFALFELVEYSFERKLREDERPHEIYIHNYTTATNTCISFGRWLFSPTKELDLTNRYELALNYFFWQAVDEVNRGHVRPGQSLHELKALQDSARKSDYIELCRRFPGYSEYSFPPCPSDARKSKQNFVIPIVAFGKFKLQACLPDGTLESQEIEFEWSEISAWSVCPPDNDEEQPYFTFDYLRPQRPQRTVRIFTVFPSFLKECFDRVNSEREMDNALTQ</sequence>
<dbReference type="Gene3D" id="3.10.20.90">
    <property type="entry name" value="Phosphatidylinositol 3-kinase Catalytic Subunit, Chain A, domain 1"/>
    <property type="match status" value="1"/>
</dbReference>
<feature type="domain" description="PX" evidence="8">
    <location>
        <begin position="153"/>
        <end position="291"/>
    </location>
</feature>
<dbReference type="InterPro" id="IPR029071">
    <property type="entry name" value="Ubiquitin-like_domsf"/>
</dbReference>
<dbReference type="InterPro" id="IPR000159">
    <property type="entry name" value="RA_dom"/>
</dbReference>
<comment type="subcellular location">
    <subcellularLocation>
        <location evidence="2">Early endosome</location>
    </subcellularLocation>
    <subcellularLocation>
        <location evidence="1">Endomembrane system</location>
        <topology evidence="1">Peripheral membrane protein</topology>
    </subcellularLocation>
</comment>
<dbReference type="GO" id="GO:0006886">
    <property type="term" value="P:intracellular protein transport"/>
    <property type="evidence" value="ECO:0007669"/>
    <property type="project" value="TreeGrafter"/>
</dbReference>
<dbReference type="PROSITE" id="PS50200">
    <property type="entry name" value="RA"/>
    <property type="match status" value="1"/>
</dbReference>
<gene>
    <name evidence="10" type="ORF">BV898_01584</name>
</gene>
<evidence type="ECO:0000259" key="9">
    <source>
        <dbReference type="PROSITE" id="PS50200"/>
    </source>
</evidence>
<name>A0A1W0XB38_HYPEX</name>
<dbReference type="GO" id="GO:0007165">
    <property type="term" value="P:signal transduction"/>
    <property type="evidence" value="ECO:0007669"/>
    <property type="project" value="InterPro"/>
</dbReference>
<dbReference type="GO" id="GO:0032456">
    <property type="term" value="P:endocytic recycling"/>
    <property type="evidence" value="ECO:0007669"/>
    <property type="project" value="TreeGrafter"/>
</dbReference>
<feature type="region of interest" description="Disordered" evidence="6">
    <location>
        <begin position="1"/>
        <end position="56"/>
    </location>
</feature>
<dbReference type="InterPro" id="IPR036034">
    <property type="entry name" value="PDZ_sf"/>
</dbReference>
<dbReference type="PROSITE" id="PS50106">
    <property type="entry name" value="PDZ"/>
    <property type="match status" value="1"/>
</dbReference>
<feature type="domain" description="Ras-associating" evidence="9">
    <location>
        <begin position="297"/>
        <end position="404"/>
    </location>
</feature>
<evidence type="ECO:0000313" key="10">
    <source>
        <dbReference type="EMBL" id="OQV24522.1"/>
    </source>
</evidence>
<dbReference type="PANTHER" id="PTHR12431">
    <property type="entry name" value="SORTING NEXIN 17 AND 27"/>
    <property type="match status" value="1"/>
</dbReference>
<keyword evidence="4" id="KW-0446">Lipid-binding</keyword>
<evidence type="ECO:0000256" key="3">
    <source>
        <dbReference type="ARBA" id="ARBA00022753"/>
    </source>
</evidence>
<dbReference type="FunFam" id="3.30.1520.10:FF:000003">
    <property type="entry name" value="sorting nexin-27 isoform X2"/>
    <property type="match status" value="1"/>
</dbReference>
<dbReference type="InterPro" id="IPR001683">
    <property type="entry name" value="PX_dom"/>
</dbReference>
<dbReference type="PROSITE" id="PS50195">
    <property type="entry name" value="PX"/>
    <property type="match status" value="1"/>
</dbReference>
<dbReference type="Pfam" id="PF00787">
    <property type="entry name" value="PX"/>
    <property type="match status" value="1"/>
</dbReference>
<feature type="domain" description="PDZ" evidence="7">
    <location>
        <begin position="65"/>
        <end position="158"/>
    </location>
</feature>
<keyword evidence="5" id="KW-0472">Membrane</keyword>
<dbReference type="OrthoDB" id="10036828at2759"/>
<dbReference type="EMBL" id="MTYJ01000006">
    <property type="protein sequence ID" value="OQV24522.1"/>
    <property type="molecule type" value="Genomic_DNA"/>
</dbReference>
<proteinExistence type="predicted"/>
<reference evidence="11" key="1">
    <citation type="submission" date="2017-01" db="EMBL/GenBank/DDBJ databases">
        <title>Comparative genomics of anhydrobiosis in the tardigrade Hypsibius dujardini.</title>
        <authorList>
            <person name="Yoshida Y."/>
            <person name="Koutsovoulos G."/>
            <person name="Laetsch D."/>
            <person name="Stevens L."/>
            <person name="Kumar S."/>
            <person name="Horikawa D."/>
            <person name="Ishino K."/>
            <person name="Komine S."/>
            <person name="Tomita M."/>
            <person name="Blaxter M."/>
            <person name="Arakawa K."/>
        </authorList>
    </citation>
    <scope>NUCLEOTIDE SEQUENCE [LARGE SCALE GENOMIC DNA]</scope>
    <source>
        <strain evidence="11">Z151</strain>
    </source>
</reference>
<evidence type="ECO:0000313" key="11">
    <source>
        <dbReference type="Proteomes" id="UP000192578"/>
    </source>
</evidence>
<dbReference type="Pfam" id="PF00595">
    <property type="entry name" value="PDZ"/>
    <property type="match status" value="1"/>
</dbReference>
<dbReference type="CDD" id="cd23070">
    <property type="entry name" value="PDZ_SNX27-like"/>
    <property type="match status" value="1"/>
</dbReference>
<dbReference type="InterPro" id="IPR036871">
    <property type="entry name" value="PX_dom_sf"/>
</dbReference>
<dbReference type="Gene3D" id="2.30.42.10">
    <property type="match status" value="1"/>
</dbReference>
<dbReference type="Gene3D" id="3.30.1520.10">
    <property type="entry name" value="Phox-like domain"/>
    <property type="match status" value="1"/>
</dbReference>
<dbReference type="GO" id="GO:0005769">
    <property type="term" value="C:early endosome"/>
    <property type="evidence" value="ECO:0007669"/>
    <property type="project" value="UniProtKB-SubCell"/>
</dbReference>
<dbReference type="GO" id="GO:0035091">
    <property type="term" value="F:phosphatidylinositol binding"/>
    <property type="evidence" value="ECO:0007669"/>
    <property type="project" value="InterPro"/>
</dbReference>